<feature type="modified residue" description="N6-(pyridoxal phosphate)lysine" evidence="3">
    <location>
        <position position="53"/>
    </location>
</feature>
<dbReference type="PANTHER" id="PTHR43727">
    <property type="entry name" value="DIAMINOPIMELATE DECARBOXYLASE"/>
    <property type="match status" value="1"/>
</dbReference>
<dbReference type="Pfam" id="PF02784">
    <property type="entry name" value="Orn_Arg_deC_N"/>
    <property type="match status" value="1"/>
</dbReference>
<evidence type="ECO:0000256" key="3">
    <source>
        <dbReference type="PIRSR" id="PIRSR600183-50"/>
    </source>
</evidence>
<dbReference type="InterPro" id="IPR022644">
    <property type="entry name" value="De-COase2_N"/>
</dbReference>
<dbReference type="GO" id="GO:0008836">
    <property type="term" value="F:diaminopimelate decarboxylase activity"/>
    <property type="evidence" value="ECO:0007669"/>
    <property type="project" value="TreeGrafter"/>
</dbReference>
<dbReference type="SUPFAM" id="SSF50621">
    <property type="entry name" value="Alanine racemase C-terminal domain-like"/>
    <property type="match status" value="1"/>
</dbReference>
<protein>
    <submittedName>
        <fullName evidence="7">L-glutamyl-[BtrI acyl-carrier protein] decarboxylase</fullName>
    </submittedName>
</protein>
<gene>
    <name evidence="7" type="primary">btrK</name>
    <name evidence="7" type="ORF">BFL34_00174</name>
</gene>
<evidence type="ECO:0000259" key="5">
    <source>
        <dbReference type="Pfam" id="PF00278"/>
    </source>
</evidence>
<comment type="similarity">
    <text evidence="4">Belongs to the Orn/Lys/Arg decarboxylase class-II family.</text>
</comment>
<comment type="caution">
    <text evidence="7">The sequence shown here is derived from an EMBL/GenBank/DDBJ whole genome shotgun (WGS) entry which is preliminary data.</text>
</comment>
<evidence type="ECO:0000256" key="2">
    <source>
        <dbReference type="ARBA" id="ARBA00022898"/>
    </source>
</evidence>
<dbReference type="Proteomes" id="UP000194837">
    <property type="component" value="Unassembled WGS sequence"/>
</dbReference>
<name>A0A251YEV9_9MICO</name>
<evidence type="ECO:0000256" key="1">
    <source>
        <dbReference type="ARBA" id="ARBA00001933"/>
    </source>
</evidence>
<dbReference type="Gene3D" id="2.40.37.10">
    <property type="entry name" value="Lyase, Ornithine Decarboxylase, Chain A, domain 1"/>
    <property type="match status" value="1"/>
</dbReference>
<accession>A0A251YEV9</accession>
<organism evidence="7 8">
    <name type="scientific">Clavibacter michiganensis</name>
    <dbReference type="NCBI Taxonomy" id="28447"/>
    <lineage>
        <taxon>Bacteria</taxon>
        <taxon>Bacillati</taxon>
        <taxon>Actinomycetota</taxon>
        <taxon>Actinomycetes</taxon>
        <taxon>Micrococcales</taxon>
        <taxon>Microbacteriaceae</taxon>
        <taxon>Clavibacter</taxon>
    </lineage>
</organism>
<evidence type="ECO:0000256" key="4">
    <source>
        <dbReference type="RuleBase" id="RU003737"/>
    </source>
</evidence>
<dbReference type="GO" id="GO:0006596">
    <property type="term" value="P:polyamine biosynthetic process"/>
    <property type="evidence" value="ECO:0007669"/>
    <property type="project" value="InterPro"/>
</dbReference>
<feature type="domain" description="Orn/DAP/Arg decarboxylase 2 N-terminal" evidence="6">
    <location>
        <begin position="42"/>
        <end position="275"/>
    </location>
</feature>
<reference evidence="7 8" key="1">
    <citation type="submission" date="2016-08" db="EMBL/GenBank/DDBJ databases">
        <title>Genome sequence of Clavibacter michiganensis spp strain CFBP7494.</title>
        <authorList>
            <person name="Thapa S.P."/>
            <person name="Coaker G."/>
            <person name="Jacques M.-A."/>
        </authorList>
    </citation>
    <scope>NUCLEOTIDE SEQUENCE [LARGE SCALE GENOMIC DNA]</scope>
    <source>
        <strain evidence="7">CFBP7494</strain>
    </source>
</reference>
<dbReference type="InterPro" id="IPR000183">
    <property type="entry name" value="Orn/DAP/Arg_de-COase"/>
</dbReference>
<dbReference type="InterPro" id="IPR002433">
    <property type="entry name" value="Orn_de-COase"/>
</dbReference>
<evidence type="ECO:0000313" key="7">
    <source>
        <dbReference type="EMBL" id="OUE22649.1"/>
    </source>
</evidence>
<keyword evidence="2 3" id="KW-0663">Pyridoxal phosphate</keyword>
<dbReference type="PRINTS" id="PR01182">
    <property type="entry name" value="ORNDCRBXLASE"/>
</dbReference>
<dbReference type="EMBL" id="MDJW01000002">
    <property type="protein sequence ID" value="OUE22649.1"/>
    <property type="molecule type" value="Genomic_DNA"/>
</dbReference>
<dbReference type="PRINTS" id="PR01179">
    <property type="entry name" value="ODADCRBXLASE"/>
</dbReference>
<dbReference type="InterPro" id="IPR022643">
    <property type="entry name" value="De-COase2_C"/>
</dbReference>
<dbReference type="GO" id="GO:0009089">
    <property type="term" value="P:lysine biosynthetic process via diaminopimelate"/>
    <property type="evidence" value="ECO:0007669"/>
    <property type="project" value="TreeGrafter"/>
</dbReference>
<feature type="domain" description="Orn/DAP/Arg decarboxylase 2 C-terminal" evidence="5">
    <location>
        <begin position="25"/>
        <end position="375"/>
    </location>
</feature>
<evidence type="ECO:0000259" key="6">
    <source>
        <dbReference type="Pfam" id="PF02784"/>
    </source>
</evidence>
<comment type="cofactor">
    <cofactor evidence="1 3">
        <name>pyridoxal 5'-phosphate</name>
        <dbReference type="ChEBI" id="CHEBI:597326"/>
    </cofactor>
</comment>
<proteinExistence type="inferred from homology"/>
<dbReference type="Pfam" id="PF00278">
    <property type="entry name" value="Orn_DAP_Arg_deC"/>
    <property type="match status" value="1"/>
</dbReference>
<dbReference type="PANTHER" id="PTHR43727:SF2">
    <property type="entry name" value="GROUP IV DECARBOXYLASE"/>
    <property type="match status" value="1"/>
</dbReference>
<dbReference type="SUPFAM" id="SSF51419">
    <property type="entry name" value="PLP-binding barrel"/>
    <property type="match status" value="1"/>
</dbReference>
<dbReference type="Gene3D" id="3.20.20.10">
    <property type="entry name" value="Alanine racemase"/>
    <property type="match status" value="1"/>
</dbReference>
<feature type="active site" description="Proton donor" evidence="3">
    <location>
        <position position="347"/>
    </location>
</feature>
<dbReference type="RefSeq" id="WP_086520119.1">
    <property type="nucleotide sequence ID" value="NZ_MDJW01000002.1"/>
</dbReference>
<dbReference type="InterPro" id="IPR009006">
    <property type="entry name" value="Ala_racemase/Decarboxylase_C"/>
</dbReference>
<dbReference type="AlphaFoldDB" id="A0A251YEV9"/>
<dbReference type="InterPro" id="IPR029066">
    <property type="entry name" value="PLP-binding_barrel"/>
</dbReference>
<evidence type="ECO:0000313" key="8">
    <source>
        <dbReference type="Proteomes" id="UP000194837"/>
    </source>
</evidence>
<sequence length="397" mass="42348">MSALSTLSADDEIRRLVETHGTPLYVYDRDVLGHRAAELIRVLRGATLYYSLKANPNQDVASLLREQGCSVEVASSGELRRAIQAGYAAEDIMFIGPGKTREEIREAAGLGVGRFVVDNETELSVLAEETDVRDIVVRVNPLFEASGGKLSMSGGKPKQFGIDRTRVGGFVSVARSLGLEVVGLHYYLGTRFLDARDIVDNTRLIIDDAVEIAAENDLLLDFLDMGGGFGVPYFAGESALDVLVLEEGLQACIAAARRAFPAATLAFESGRYLTAESGRLLLTIVARKDSYGTEFCVCDGGTNVNLAAIGTGSLGKRNFPSALVASRATGTRPAGSPTTVTVTGPLCTPDDTILKAVEWDVPPRAGDYVVIRKVGAYGPSASPHSFLGHRFPTEVCV</sequence>